<keyword evidence="3" id="KW-0812">Transmembrane</keyword>
<feature type="transmembrane region" description="Helical" evidence="3">
    <location>
        <begin position="17"/>
        <end position="37"/>
    </location>
</feature>
<evidence type="ECO:0000256" key="3">
    <source>
        <dbReference type="SAM" id="Phobius"/>
    </source>
</evidence>
<dbReference type="InterPro" id="IPR035892">
    <property type="entry name" value="C2_domain_sf"/>
</dbReference>
<dbReference type="Ensembl" id="ENSACCT00020016941.1">
    <property type="protein sequence ID" value="ENSACCP00020016236.1"/>
    <property type="gene ID" value="ENSACCG00020011094.1"/>
</dbReference>
<dbReference type="PROSITE" id="PS50004">
    <property type="entry name" value="C2"/>
    <property type="match status" value="2"/>
</dbReference>
<keyword evidence="3" id="KW-1133">Transmembrane helix</keyword>
<sequence>MLQSGTVLLEERRASLLPIWGIVSSLSLPAWGLSRIIRAILKVQLLNAEAPGRGLNALYMFLLGFNSSVHLCSPNIAPVPKWALIAVAVAVGVLLLPFLICVVRCCCGKKKPKKKERVNMCAVSSSTTASLVRLPPGSSDPILLHLVTLCITPFKLKVGVKQAAELKAMDSGGTSDPYVIVYLTSDRKKRYETKVYRKTLNPVFNESFTFQVPQAEVPESTLVMQIYDFNRFAKHDIIGEVRLPLASVSLQHVIEQWSDLAAAGKVEEEQLGEICFSLRYVPSTGKLSVLILEAKKLKRMNSHGLSDPFVKVHLILNRRKWKKKMTSVKKNTLRPYFNEVFVFEVPFNQIKNVDVVISVWDHDKVTKNEPIGKLFLGCRATGNQLRHWSDMLSNPRRPLTQWHSLQPPDVVDKALGLKSHLKLPLPLR</sequence>
<proteinExistence type="inferred from homology"/>
<dbReference type="GO" id="GO:0048488">
    <property type="term" value="P:synaptic vesicle endocytosis"/>
    <property type="evidence" value="ECO:0007669"/>
    <property type="project" value="TreeGrafter"/>
</dbReference>
<dbReference type="InterPro" id="IPR000008">
    <property type="entry name" value="C2_dom"/>
</dbReference>
<dbReference type="GO" id="GO:0048791">
    <property type="term" value="P:calcium ion-regulated exocytosis of neurotransmitter"/>
    <property type="evidence" value="ECO:0007669"/>
    <property type="project" value="TreeGrafter"/>
</dbReference>
<dbReference type="PRINTS" id="PR00360">
    <property type="entry name" value="C2DOMAIN"/>
</dbReference>
<keyword evidence="3" id="KW-0472">Membrane</keyword>
<dbReference type="SMART" id="SM00239">
    <property type="entry name" value="C2"/>
    <property type="match status" value="2"/>
</dbReference>
<dbReference type="GeneTree" id="ENSGT00940000160892"/>
<feature type="domain" description="C2" evidence="4">
    <location>
        <begin position="270"/>
        <end position="403"/>
    </location>
</feature>
<dbReference type="CDD" id="cd08402">
    <property type="entry name" value="C2B_Synaptotagmin-1"/>
    <property type="match status" value="1"/>
</dbReference>
<dbReference type="Proteomes" id="UP000472275">
    <property type="component" value="Chromosome 16"/>
</dbReference>
<feature type="domain" description="C2" evidence="4">
    <location>
        <begin position="135"/>
        <end position="258"/>
    </location>
</feature>
<dbReference type="PANTHER" id="PTHR10024">
    <property type="entry name" value="SYNAPTOTAGMIN"/>
    <property type="match status" value="1"/>
</dbReference>
<keyword evidence="2" id="KW-0677">Repeat</keyword>
<dbReference type="Pfam" id="PF00168">
    <property type="entry name" value="C2"/>
    <property type="match status" value="2"/>
</dbReference>
<dbReference type="PANTHER" id="PTHR10024:SF249">
    <property type="entry name" value="SYNAPTOTAGMIN-8"/>
    <property type="match status" value="1"/>
</dbReference>
<dbReference type="AlphaFoldDB" id="A0A663EWW8"/>
<evidence type="ECO:0000259" key="4">
    <source>
        <dbReference type="PROSITE" id="PS50004"/>
    </source>
</evidence>
<evidence type="ECO:0000313" key="6">
    <source>
        <dbReference type="Proteomes" id="UP000472275"/>
    </source>
</evidence>
<dbReference type="GO" id="GO:0001786">
    <property type="term" value="F:phosphatidylserine binding"/>
    <property type="evidence" value="ECO:0007669"/>
    <property type="project" value="TreeGrafter"/>
</dbReference>
<organism evidence="5 6">
    <name type="scientific">Aquila chrysaetos chrysaetos</name>
    <dbReference type="NCBI Taxonomy" id="223781"/>
    <lineage>
        <taxon>Eukaryota</taxon>
        <taxon>Metazoa</taxon>
        <taxon>Chordata</taxon>
        <taxon>Craniata</taxon>
        <taxon>Vertebrata</taxon>
        <taxon>Euteleostomi</taxon>
        <taxon>Archelosauria</taxon>
        <taxon>Archosauria</taxon>
        <taxon>Dinosauria</taxon>
        <taxon>Saurischia</taxon>
        <taxon>Theropoda</taxon>
        <taxon>Coelurosauria</taxon>
        <taxon>Aves</taxon>
        <taxon>Neognathae</taxon>
        <taxon>Neoaves</taxon>
        <taxon>Telluraves</taxon>
        <taxon>Accipitrimorphae</taxon>
        <taxon>Accipitriformes</taxon>
        <taxon>Accipitridae</taxon>
        <taxon>Accipitrinae</taxon>
        <taxon>Aquila</taxon>
    </lineage>
</organism>
<accession>A0A663EWW8</accession>
<dbReference type="InParanoid" id="A0A663EWW8"/>
<dbReference type="SUPFAM" id="SSF49562">
    <property type="entry name" value="C2 domain (Calcium/lipid-binding domain, CaLB)"/>
    <property type="match status" value="2"/>
</dbReference>
<dbReference type="GO" id="GO:0030424">
    <property type="term" value="C:axon"/>
    <property type="evidence" value="ECO:0007669"/>
    <property type="project" value="TreeGrafter"/>
</dbReference>
<dbReference type="GO" id="GO:0007340">
    <property type="term" value="P:acrosome reaction"/>
    <property type="evidence" value="ECO:0007669"/>
    <property type="project" value="Ensembl"/>
</dbReference>
<comment type="similarity">
    <text evidence="1">Belongs to the synaptotagmin family.</text>
</comment>
<evidence type="ECO:0000256" key="1">
    <source>
        <dbReference type="ARBA" id="ARBA00006996"/>
    </source>
</evidence>
<evidence type="ECO:0000313" key="5">
    <source>
        <dbReference type="Ensembl" id="ENSACCP00020016236.1"/>
    </source>
</evidence>
<dbReference type="GO" id="GO:0030672">
    <property type="term" value="C:synaptic vesicle membrane"/>
    <property type="evidence" value="ECO:0007669"/>
    <property type="project" value="TreeGrafter"/>
</dbReference>
<dbReference type="Gene3D" id="2.60.40.150">
    <property type="entry name" value="C2 domain"/>
    <property type="match status" value="2"/>
</dbReference>
<dbReference type="GO" id="GO:0005509">
    <property type="term" value="F:calcium ion binding"/>
    <property type="evidence" value="ECO:0007669"/>
    <property type="project" value="TreeGrafter"/>
</dbReference>
<dbReference type="InterPro" id="IPR001565">
    <property type="entry name" value="Synaptotagmin"/>
</dbReference>
<reference evidence="5" key="2">
    <citation type="submission" date="2025-09" db="UniProtKB">
        <authorList>
            <consortium name="Ensembl"/>
        </authorList>
    </citation>
    <scope>IDENTIFICATION</scope>
</reference>
<dbReference type="GO" id="GO:0005886">
    <property type="term" value="C:plasma membrane"/>
    <property type="evidence" value="ECO:0007669"/>
    <property type="project" value="TreeGrafter"/>
</dbReference>
<keyword evidence="6" id="KW-1185">Reference proteome</keyword>
<feature type="transmembrane region" description="Helical" evidence="3">
    <location>
        <begin position="82"/>
        <end position="107"/>
    </location>
</feature>
<name>A0A663EWW8_AQUCH</name>
<protein>
    <submittedName>
        <fullName evidence="5">Synaptotagmin 8</fullName>
    </submittedName>
</protein>
<dbReference type="PRINTS" id="PR00399">
    <property type="entry name" value="SYNAPTOTAGMN"/>
</dbReference>
<dbReference type="GO" id="GO:0048306">
    <property type="term" value="F:calcium-dependent protein binding"/>
    <property type="evidence" value="ECO:0007669"/>
    <property type="project" value="Ensembl"/>
</dbReference>
<reference evidence="5" key="1">
    <citation type="submission" date="2025-08" db="UniProtKB">
        <authorList>
            <consortium name="Ensembl"/>
        </authorList>
    </citation>
    <scope>IDENTIFICATION</scope>
</reference>
<dbReference type="FunFam" id="2.60.40.150:FF:000182">
    <property type="entry name" value="Synaptotagmin 8"/>
    <property type="match status" value="1"/>
</dbReference>
<dbReference type="GO" id="GO:0030276">
    <property type="term" value="F:clathrin binding"/>
    <property type="evidence" value="ECO:0007669"/>
    <property type="project" value="TreeGrafter"/>
</dbReference>
<dbReference type="GO" id="GO:0005544">
    <property type="term" value="F:calcium-dependent phospholipid binding"/>
    <property type="evidence" value="ECO:0007669"/>
    <property type="project" value="TreeGrafter"/>
</dbReference>
<feature type="transmembrane region" description="Helical" evidence="3">
    <location>
        <begin position="57"/>
        <end position="76"/>
    </location>
</feature>
<evidence type="ECO:0000256" key="2">
    <source>
        <dbReference type="ARBA" id="ARBA00022737"/>
    </source>
</evidence>
<dbReference type="GO" id="GO:0031045">
    <property type="term" value="C:dense core granule"/>
    <property type="evidence" value="ECO:0007669"/>
    <property type="project" value="TreeGrafter"/>
</dbReference>
<dbReference type="GO" id="GO:0000149">
    <property type="term" value="F:SNARE binding"/>
    <property type="evidence" value="ECO:0007669"/>
    <property type="project" value="TreeGrafter"/>
</dbReference>